<dbReference type="InterPro" id="IPR037491">
    <property type="entry name" value="LTI78/LTI65"/>
</dbReference>
<feature type="domain" description="LTI65/LTI78 PGEED repeat" evidence="2">
    <location>
        <begin position="293"/>
        <end position="323"/>
    </location>
</feature>
<feature type="compositionally biased region" description="Acidic residues" evidence="1">
    <location>
        <begin position="103"/>
        <end position="114"/>
    </location>
</feature>
<feature type="region of interest" description="Disordered" evidence="1">
    <location>
        <begin position="345"/>
        <end position="370"/>
    </location>
</feature>
<evidence type="ECO:0000256" key="1">
    <source>
        <dbReference type="SAM" id="MobiDB-lite"/>
    </source>
</evidence>
<dbReference type="InterPro" id="IPR057059">
    <property type="entry name" value="LTI65/LTI78_PGEED"/>
</dbReference>
<protein>
    <submittedName>
        <fullName evidence="5">Uncharacterized protein LOC120265532 isoform X1</fullName>
    </submittedName>
</protein>
<feature type="region of interest" description="Disordered" evidence="1">
    <location>
        <begin position="88"/>
        <end position="124"/>
    </location>
</feature>
<feature type="region of interest" description="Disordered" evidence="1">
    <location>
        <begin position="24"/>
        <end position="46"/>
    </location>
</feature>
<feature type="compositionally biased region" description="Polar residues" evidence="1">
    <location>
        <begin position="24"/>
        <end position="33"/>
    </location>
</feature>
<accession>A0AB40BRW9</accession>
<evidence type="ECO:0000313" key="4">
    <source>
        <dbReference type="Proteomes" id="UP001515500"/>
    </source>
</evidence>
<dbReference type="GeneID" id="120265532"/>
<gene>
    <name evidence="5" type="primary">LOC120265532</name>
</gene>
<dbReference type="AlphaFoldDB" id="A0AB40BRW9"/>
<keyword evidence="4" id="KW-1185">Reference proteome</keyword>
<reference evidence="5" key="1">
    <citation type="submission" date="2025-08" db="UniProtKB">
        <authorList>
            <consortium name="RefSeq"/>
        </authorList>
    </citation>
    <scope>IDENTIFICATION</scope>
</reference>
<evidence type="ECO:0000313" key="5">
    <source>
        <dbReference type="RefSeq" id="XP_039129402.1"/>
    </source>
</evidence>
<organism evidence="4 5">
    <name type="scientific">Dioscorea cayennensis subsp. rotundata</name>
    <name type="common">White Guinea yam</name>
    <name type="synonym">Dioscorea rotundata</name>
    <dbReference type="NCBI Taxonomy" id="55577"/>
    <lineage>
        <taxon>Eukaryota</taxon>
        <taxon>Viridiplantae</taxon>
        <taxon>Streptophyta</taxon>
        <taxon>Embryophyta</taxon>
        <taxon>Tracheophyta</taxon>
        <taxon>Spermatophyta</taxon>
        <taxon>Magnoliopsida</taxon>
        <taxon>Liliopsida</taxon>
        <taxon>Dioscoreales</taxon>
        <taxon>Dioscoreaceae</taxon>
        <taxon>Dioscorea</taxon>
    </lineage>
</organism>
<name>A0AB40BRW9_DIOCR</name>
<dbReference type="PANTHER" id="PTHR33836">
    <property type="entry name" value="LOW-TEMPERATURE-INDUCED 65 KDA PROTEIN-RELATED"/>
    <property type="match status" value="1"/>
</dbReference>
<dbReference type="Pfam" id="PF23399">
    <property type="entry name" value="LTI65_PGEED"/>
    <property type="match status" value="1"/>
</dbReference>
<dbReference type="RefSeq" id="XP_039129402.1">
    <property type="nucleotide sequence ID" value="XM_039273468.1"/>
</dbReference>
<sequence>MQCFFISLKVLRRKGKKMAEMNGLRSTDSSSMRGQPHSGGFEAQDQCPTTMTSNFEDYPDHHHAKKSVLAKVKEKALKWRNLLAKKKQVNDKANETPAWGVSLEEEEDDDDEQNPEFRGAPSNHFLHTKTHVNTYISSVLNSNLCSQVYESERAPEAYQGGEVMEHKKPPVLLHRNPAQELAMKHVDELALHHLDEFIETSTPRSNSKPMHDDLNEEKARCLAPHPTPTHDLNSETKRDNTIKKSASQKTLTEAVSKILAPACNMVSDATQTIVSKLQHPSVDEEIGSKMKYDKGVSVKEFVLQKLEPGEDDKALSKVITESMSPRKSNQAGEKGVMEKFREAVSSLLGKQEDRKTPIPLSTNPQEVDVK</sequence>
<dbReference type="PANTHER" id="PTHR33836:SF7">
    <property type="entry name" value="LOW-TEMPERATURE-INDUCED PROTEIN"/>
    <property type="match status" value="1"/>
</dbReference>
<dbReference type="Pfam" id="PF23403">
    <property type="entry name" value="LTI65_LTI78_N"/>
    <property type="match status" value="1"/>
</dbReference>
<proteinExistence type="predicted"/>
<dbReference type="InterPro" id="IPR056605">
    <property type="entry name" value="LTI65_LTI78_N"/>
</dbReference>
<feature type="domain" description="LTI65/LTI78 N-terminal" evidence="3">
    <location>
        <begin position="61"/>
        <end position="123"/>
    </location>
</feature>
<evidence type="ECO:0000259" key="2">
    <source>
        <dbReference type="Pfam" id="PF23399"/>
    </source>
</evidence>
<evidence type="ECO:0000259" key="3">
    <source>
        <dbReference type="Pfam" id="PF23403"/>
    </source>
</evidence>
<dbReference type="Proteomes" id="UP001515500">
    <property type="component" value="Chromosome 7"/>
</dbReference>
<feature type="compositionally biased region" description="Polar residues" evidence="1">
    <location>
        <begin position="359"/>
        <end position="370"/>
    </location>
</feature>
<dbReference type="GO" id="GO:0009737">
    <property type="term" value="P:response to abscisic acid"/>
    <property type="evidence" value="ECO:0007669"/>
    <property type="project" value="InterPro"/>
</dbReference>